<dbReference type="STRING" id="554065.E1ZBH7"/>
<dbReference type="OMA" id="FNNYQEY"/>
<dbReference type="eggNOG" id="ENOG502QSP8">
    <property type="taxonomic scope" value="Eukaryota"/>
</dbReference>
<dbReference type="Proteomes" id="UP000008141">
    <property type="component" value="Unassembled WGS sequence"/>
</dbReference>
<dbReference type="GO" id="GO:0005737">
    <property type="term" value="C:cytoplasm"/>
    <property type="evidence" value="ECO:0007669"/>
    <property type="project" value="UniProtKB-SubCell"/>
</dbReference>
<comment type="function">
    <text evidence="1">May be involved in spermatogenesis.</text>
</comment>
<dbReference type="Pfam" id="PF14713">
    <property type="entry name" value="DUF4464"/>
    <property type="match status" value="1"/>
</dbReference>
<dbReference type="RefSeq" id="XP_005848957.1">
    <property type="nucleotide sequence ID" value="XM_005848895.1"/>
</dbReference>
<name>E1ZBH7_CHLVA</name>
<evidence type="ECO:0000256" key="3">
    <source>
        <dbReference type="ARBA" id="ARBA00004496"/>
    </source>
</evidence>
<gene>
    <name evidence="7" type="ORF">CHLNCDRAFT_144466</name>
</gene>
<dbReference type="GO" id="GO:0005634">
    <property type="term" value="C:nucleus"/>
    <property type="evidence" value="ECO:0007669"/>
    <property type="project" value="UniProtKB-SubCell"/>
</dbReference>
<dbReference type="InterPro" id="IPR027887">
    <property type="entry name" value="DUF4464"/>
</dbReference>
<evidence type="ECO:0000256" key="1">
    <source>
        <dbReference type="ARBA" id="ARBA00003056"/>
    </source>
</evidence>
<dbReference type="OrthoDB" id="2136125at2759"/>
<proteinExistence type="predicted"/>
<sequence length="253" mass="27918">MSRPASSEVLLANAEVVDKFSSYEEYLSSFITQADLTYLPDAATARRVVELGYMHGGGEVLRREEFEASKAALAAHREALANPQPKRLLSAGRDLSRHPLLQALAERELPVRRGMLATIVFLRDRNTRGQEVSGYIDLGQRLAGDEAGMVAAFGLEARLLPQPTDLSCLNWTSNRLDSCSSANFEASPCRVVLSVQVVADPETGLSFKNRRDRKVIIVDPAAPSPGDYTTRIEVQTEEYEQAVIFDHVIGRRT</sequence>
<dbReference type="AlphaFoldDB" id="E1ZBH7"/>
<dbReference type="PANTHER" id="PTHR33588:SF1">
    <property type="entry name" value="CILIA- AND FLAGELLA-ASSOCIATED PROTEIN 299"/>
    <property type="match status" value="1"/>
</dbReference>
<evidence type="ECO:0000313" key="7">
    <source>
        <dbReference type="EMBL" id="EFN56855.1"/>
    </source>
</evidence>
<reference evidence="7 8" key="1">
    <citation type="journal article" date="2010" name="Plant Cell">
        <title>The Chlorella variabilis NC64A genome reveals adaptation to photosymbiosis, coevolution with viruses, and cryptic sex.</title>
        <authorList>
            <person name="Blanc G."/>
            <person name="Duncan G."/>
            <person name="Agarkova I."/>
            <person name="Borodovsky M."/>
            <person name="Gurnon J."/>
            <person name="Kuo A."/>
            <person name="Lindquist E."/>
            <person name="Lucas S."/>
            <person name="Pangilinan J."/>
            <person name="Polle J."/>
            <person name="Salamov A."/>
            <person name="Terry A."/>
            <person name="Yamada T."/>
            <person name="Dunigan D.D."/>
            <person name="Grigoriev I.V."/>
            <person name="Claverie J.M."/>
            <person name="Van Etten J.L."/>
        </authorList>
    </citation>
    <scope>NUCLEOTIDE SEQUENCE [LARGE SCALE GENOMIC DNA]</scope>
    <source>
        <strain evidence="7 8">NC64A</strain>
    </source>
</reference>
<evidence type="ECO:0000256" key="6">
    <source>
        <dbReference type="ARBA" id="ARBA00023242"/>
    </source>
</evidence>
<dbReference type="GeneID" id="17356297"/>
<evidence type="ECO:0000256" key="2">
    <source>
        <dbReference type="ARBA" id="ARBA00004123"/>
    </source>
</evidence>
<evidence type="ECO:0000256" key="4">
    <source>
        <dbReference type="ARBA" id="ARBA00021436"/>
    </source>
</evidence>
<comment type="subcellular location">
    <subcellularLocation>
        <location evidence="3">Cytoplasm</location>
    </subcellularLocation>
    <subcellularLocation>
        <location evidence="2">Nucleus</location>
    </subcellularLocation>
</comment>
<dbReference type="EMBL" id="GL433841">
    <property type="protein sequence ID" value="EFN56855.1"/>
    <property type="molecule type" value="Genomic_DNA"/>
</dbReference>
<dbReference type="InParanoid" id="E1ZBH7"/>
<keyword evidence="6" id="KW-0539">Nucleus</keyword>
<evidence type="ECO:0000256" key="5">
    <source>
        <dbReference type="ARBA" id="ARBA00022490"/>
    </source>
</evidence>
<protein>
    <recommendedName>
        <fullName evidence="4">Cilia- and flagella-associated protein 299</fullName>
    </recommendedName>
</protein>
<evidence type="ECO:0000313" key="8">
    <source>
        <dbReference type="Proteomes" id="UP000008141"/>
    </source>
</evidence>
<keyword evidence="8" id="KW-1185">Reference proteome</keyword>
<accession>E1ZBH7</accession>
<keyword evidence="5" id="KW-0963">Cytoplasm</keyword>
<organism evidence="8">
    <name type="scientific">Chlorella variabilis</name>
    <name type="common">Green alga</name>
    <dbReference type="NCBI Taxonomy" id="554065"/>
    <lineage>
        <taxon>Eukaryota</taxon>
        <taxon>Viridiplantae</taxon>
        <taxon>Chlorophyta</taxon>
        <taxon>core chlorophytes</taxon>
        <taxon>Trebouxiophyceae</taxon>
        <taxon>Chlorellales</taxon>
        <taxon>Chlorellaceae</taxon>
        <taxon>Chlorella clade</taxon>
        <taxon>Chlorella</taxon>
    </lineage>
</organism>
<dbReference type="PANTHER" id="PTHR33588">
    <property type="entry name" value="CILIA- AND FLAGELLA-ASSOCIATED PROTEIN 299"/>
    <property type="match status" value="1"/>
</dbReference>
<dbReference type="KEGG" id="cvr:CHLNCDRAFT_144466"/>